<dbReference type="AlphaFoldDB" id="A0A7W8BZA5"/>
<comment type="caution">
    <text evidence="1">The sequence shown here is derived from an EMBL/GenBank/DDBJ whole genome shotgun (WGS) entry which is preliminary data.</text>
</comment>
<evidence type="ECO:0000313" key="2">
    <source>
        <dbReference type="Proteomes" id="UP000539075"/>
    </source>
</evidence>
<proteinExistence type="predicted"/>
<sequence length="90" mass="10210">MPLAPVCLEEPWQVRKQTPKHKRQRYLGALQSAAKAFLSVEYVAAQRFIGVGTPFSAESMPHCDALEFRAALELSNFFKIEMLQLQMAKI</sequence>
<accession>A0A7W8BZA5</accession>
<reference evidence="1 2" key="1">
    <citation type="submission" date="2020-08" db="EMBL/GenBank/DDBJ databases">
        <title>Genomic Encyclopedia of Type Strains, Phase IV (KMG-IV): sequencing the most valuable type-strain genomes for metagenomic binning, comparative biology and taxonomic classification.</title>
        <authorList>
            <person name="Goeker M."/>
        </authorList>
    </citation>
    <scope>NUCLEOTIDE SEQUENCE [LARGE SCALE GENOMIC DNA]</scope>
    <source>
        <strain evidence="1 2">DSM 11275</strain>
    </source>
</reference>
<evidence type="ECO:0000313" key="1">
    <source>
        <dbReference type="EMBL" id="MBB5142703.1"/>
    </source>
</evidence>
<dbReference type="EMBL" id="JACHGO010000002">
    <property type="protein sequence ID" value="MBB5142703.1"/>
    <property type="molecule type" value="Genomic_DNA"/>
</dbReference>
<protein>
    <submittedName>
        <fullName evidence="1">Uncharacterized protein</fullName>
    </submittedName>
</protein>
<dbReference type="RefSeq" id="WP_183718083.1">
    <property type="nucleotide sequence ID" value="NZ_JACHGO010000002.1"/>
</dbReference>
<dbReference type="Proteomes" id="UP000539075">
    <property type="component" value="Unassembled WGS sequence"/>
</dbReference>
<keyword evidence="2" id="KW-1185">Reference proteome</keyword>
<gene>
    <name evidence="1" type="ORF">HNQ38_000782</name>
</gene>
<organism evidence="1 2">
    <name type="scientific">Desulfovibrio intestinalis</name>
    <dbReference type="NCBI Taxonomy" id="58621"/>
    <lineage>
        <taxon>Bacteria</taxon>
        <taxon>Pseudomonadati</taxon>
        <taxon>Thermodesulfobacteriota</taxon>
        <taxon>Desulfovibrionia</taxon>
        <taxon>Desulfovibrionales</taxon>
        <taxon>Desulfovibrionaceae</taxon>
        <taxon>Desulfovibrio</taxon>
    </lineage>
</organism>
<name>A0A7W8BZA5_9BACT</name>